<feature type="transmembrane region" description="Helical" evidence="1">
    <location>
        <begin position="15"/>
        <end position="37"/>
    </location>
</feature>
<dbReference type="EMBL" id="FNQR01000018">
    <property type="protein sequence ID" value="SEB12449.1"/>
    <property type="molecule type" value="Genomic_DNA"/>
</dbReference>
<keyword evidence="1" id="KW-1133">Transmembrane helix</keyword>
<organism evidence="2 3">
    <name type="scientific">Thalassobacillus cyri</name>
    <dbReference type="NCBI Taxonomy" id="571932"/>
    <lineage>
        <taxon>Bacteria</taxon>
        <taxon>Bacillati</taxon>
        <taxon>Bacillota</taxon>
        <taxon>Bacilli</taxon>
        <taxon>Bacillales</taxon>
        <taxon>Bacillaceae</taxon>
        <taxon>Thalassobacillus</taxon>
    </lineage>
</organism>
<evidence type="ECO:0000313" key="3">
    <source>
        <dbReference type="Proteomes" id="UP000198584"/>
    </source>
</evidence>
<dbReference type="Pfam" id="PF15980">
    <property type="entry name" value="ComGF"/>
    <property type="match status" value="1"/>
</dbReference>
<dbReference type="OrthoDB" id="2361316at2"/>
<gene>
    <name evidence="2" type="ORF">SAMN05421743_11818</name>
</gene>
<reference evidence="2 3" key="1">
    <citation type="submission" date="2016-10" db="EMBL/GenBank/DDBJ databases">
        <authorList>
            <person name="de Groot N.N."/>
        </authorList>
    </citation>
    <scope>NUCLEOTIDE SEQUENCE [LARGE SCALE GENOMIC DNA]</scope>
    <source>
        <strain evidence="2 3">CCM7597</strain>
    </source>
</reference>
<dbReference type="RefSeq" id="WP_093046239.1">
    <property type="nucleotide sequence ID" value="NZ_FNQR01000018.1"/>
</dbReference>
<keyword evidence="1" id="KW-0812">Transmembrane</keyword>
<keyword evidence="1" id="KW-0472">Membrane</keyword>
<proteinExistence type="predicted"/>
<name>A0A1H4GS21_9BACI</name>
<dbReference type="InterPro" id="IPR016977">
    <property type="entry name" value="ComGF"/>
</dbReference>
<protein>
    <submittedName>
        <fullName evidence="2">Competence protein ComGF</fullName>
    </submittedName>
</protein>
<dbReference type="AlphaFoldDB" id="A0A1H4GS21"/>
<sequence length="141" mass="16130">MDIEKINGYTIAETIISLLLVTLILTLLAPLFQLFSIDNRQQELSIRQFFTFTSDELAFNDIVSVQSTRLELLSYHGELITIERYGSSVRRQVGGRGHEVLLRDIETIQFTLQNNQLLVVIKSLGGKSFEKRLQTYTSHIP</sequence>
<dbReference type="STRING" id="571932.SAMN05421743_11818"/>
<accession>A0A1H4GS21</accession>
<dbReference type="Proteomes" id="UP000198584">
    <property type="component" value="Unassembled WGS sequence"/>
</dbReference>
<evidence type="ECO:0000313" key="2">
    <source>
        <dbReference type="EMBL" id="SEB12449.1"/>
    </source>
</evidence>
<evidence type="ECO:0000256" key="1">
    <source>
        <dbReference type="SAM" id="Phobius"/>
    </source>
</evidence>
<keyword evidence="3" id="KW-1185">Reference proteome</keyword>